<dbReference type="Pfam" id="PF00892">
    <property type="entry name" value="EamA"/>
    <property type="match status" value="2"/>
</dbReference>
<evidence type="ECO:0000259" key="7">
    <source>
        <dbReference type="Pfam" id="PF00892"/>
    </source>
</evidence>
<evidence type="ECO:0000256" key="4">
    <source>
        <dbReference type="ARBA" id="ARBA00022989"/>
    </source>
</evidence>
<dbReference type="SUPFAM" id="SSF103481">
    <property type="entry name" value="Multidrug resistance efflux transporter EmrE"/>
    <property type="match status" value="2"/>
</dbReference>
<dbReference type="Proteomes" id="UP001500523">
    <property type="component" value="Unassembled WGS sequence"/>
</dbReference>
<comment type="subcellular location">
    <subcellularLocation>
        <location evidence="1">Cell membrane</location>
        <topology evidence="1">Multi-pass membrane protein</topology>
    </subcellularLocation>
</comment>
<dbReference type="EMBL" id="BAABBF010000001">
    <property type="protein sequence ID" value="GAA3696739.1"/>
    <property type="molecule type" value="Genomic_DNA"/>
</dbReference>
<feature type="transmembrane region" description="Helical" evidence="6">
    <location>
        <begin position="97"/>
        <end position="120"/>
    </location>
</feature>
<feature type="transmembrane region" description="Helical" evidence="6">
    <location>
        <begin position="127"/>
        <end position="144"/>
    </location>
</feature>
<keyword evidence="5 6" id="KW-0472">Membrane</keyword>
<evidence type="ECO:0000256" key="6">
    <source>
        <dbReference type="SAM" id="Phobius"/>
    </source>
</evidence>
<feature type="transmembrane region" description="Helical" evidence="6">
    <location>
        <begin position="45"/>
        <end position="63"/>
    </location>
</feature>
<dbReference type="PANTHER" id="PTHR42920:SF5">
    <property type="entry name" value="EAMA DOMAIN-CONTAINING PROTEIN"/>
    <property type="match status" value="1"/>
</dbReference>
<evidence type="ECO:0000256" key="1">
    <source>
        <dbReference type="ARBA" id="ARBA00004651"/>
    </source>
</evidence>
<gene>
    <name evidence="8" type="ORF">GCM10022268_04070</name>
</gene>
<evidence type="ECO:0000256" key="3">
    <source>
        <dbReference type="ARBA" id="ARBA00022692"/>
    </source>
</evidence>
<feature type="transmembrane region" description="Helical" evidence="6">
    <location>
        <begin position="75"/>
        <end position="91"/>
    </location>
</feature>
<dbReference type="PANTHER" id="PTHR42920">
    <property type="entry name" value="OS03G0707200 PROTEIN-RELATED"/>
    <property type="match status" value="1"/>
</dbReference>
<feature type="transmembrane region" description="Helical" evidence="6">
    <location>
        <begin position="214"/>
        <end position="234"/>
    </location>
</feature>
<keyword evidence="3 6" id="KW-0812">Transmembrane</keyword>
<name>A0ABP7CYL0_9SPHN</name>
<evidence type="ECO:0000256" key="2">
    <source>
        <dbReference type="ARBA" id="ARBA00022475"/>
    </source>
</evidence>
<keyword evidence="4 6" id="KW-1133">Transmembrane helix</keyword>
<dbReference type="InterPro" id="IPR051258">
    <property type="entry name" value="Diverse_Substrate_Transporter"/>
</dbReference>
<feature type="transmembrane region" description="Helical" evidence="6">
    <location>
        <begin position="150"/>
        <end position="171"/>
    </location>
</feature>
<evidence type="ECO:0000256" key="5">
    <source>
        <dbReference type="ARBA" id="ARBA00023136"/>
    </source>
</evidence>
<evidence type="ECO:0000313" key="9">
    <source>
        <dbReference type="Proteomes" id="UP001500523"/>
    </source>
</evidence>
<feature type="transmembrane region" description="Helical" evidence="6">
    <location>
        <begin position="246"/>
        <end position="265"/>
    </location>
</feature>
<dbReference type="InterPro" id="IPR000620">
    <property type="entry name" value="EamA_dom"/>
</dbReference>
<feature type="domain" description="EamA" evidence="7">
    <location>
        <begin position="153"/>
        <end position="288"/>
    </location>
</feature>
<organism evidence="8 9">
    <name type="scientific">Sphingomonas cynarae</name>
    <dbReference type="NCBI Taxonomy" id="930197"/>
    <lineage>
        <taxon>Bacteria</taxon>
        <taxon>Pseudomonadati</taxon>
        <taxon>Pseudomonadota</taxon>
        <taxon>Alphaproteobacteria</taxon>
        <taxon>Sphingomonadales</taxon>
        <taxon>Sphingomonadaceae</taxon>
        <taxon>Sphingomonas</taxon>
    </lineage>
</organism>
<dbReference type="InterPro" id="IPR037185">
    <property type="entry name" value="EmrE-like"/>
</dbReference>
<feature type="domain" description="EamA" evidence="7">
    <location>
        <begin position="16"/>
        <end position="143"/>
    </location>
</feature>
<feature type="transmembrane region" description="Helical" evidence="6">
    <location>
        <begin position="271"/>
        <end position="288"/>
    </location>
</feature>
<feature type="transmembrane region" description="Helical" evidence="6">
    <location>
        <begin position="183"/>
        <end position="202"/>
    </location>
</feature>
<evidence type="ECO:0000313" key="8">
    <source>
        <dbReference type="EMBL" id="GAA3696739.1"/>
    </source>
</evidence>
<sequence length="308" mass="30943">MRAAAGHGVVMHRAAFIALAAAGLFWGLGFPLGKLALRAVEPAHMVLLRFAVASVAALPFALASAEARALFRSPPVLLAGMFYGLAFMVQFEGLAGVTVTLAALLVGAMPALIAVAAHLMGERVSRASWTGVAAATIGAALIAGKPGGAGTAIGIALSLLSLLIFLAWLIVLKRAPVTRSAMAVPSVTLVVATATVLPVALLQHGAPPLALGTVAWSGIIGQGLLSTFLATAAWQYGAARVDSASAGVFINIEPLIGAALGIGMFGDPAGWPLVLGGVLIVAGSIVVVRGERSDTTRAADATHGLSLD</sequence>
<accession>A0ABP7CYL0</accession>
<reference evidence="9" key="1">
    <citation type="journal article" date="2019" name="Int. J. Syst. Evol. Microbiol.">
        <title>The Global Catalogue of Microorganisms (GCM) 10K type strain sequencing project: providing services to taxonomists for standard genome sequencing and annotation.</title>
        <authorList>
            <consortium name="The Broad Institute Genomics Platform"/>
            <consortium name="The Broad Institute Genome Sequencing Center for Infectious Disease"/>
            <person name="Wu L."/>
            <person name="Ma J."/>
        </authorList>
    </citation>
    <scope>NUCLEOTIDE SEQUENCE [LARGE SCALE GENOMIC DNA]</scope>
    <source>
        <strain evidence="9">JCM 17498</strain>
    </source>
</reference>
<keyword evidence="2" id="KW-1003">Cell membrane</keyword>
<keyword evidence="9" id="KW-1185">Reference proteome</keyword>
<comment type="caution">
    <text evidence="8">The sequence shown here is derived from an EMBL/GenBank/DDBJ whole genome shotgun (WGS) entry which is preliminary data.</text>
</comment>
<proteinExistence type="predicted"/>
<protein>
    <submittedName>
        <fullName evidence="8">DMT family transporter</fullName>
    </submittedName>
</protein>